<dbReference type="EMBL" id="NCSJ02000343">
    <property type="protein sequence ID" value="RFU25326.1"/>
    <property type="molecule type" value="Genomic_DNA"/>
</dbReference>
<sequence length="63" mass="6526">MPTLRRADRARGVLPRALGPRNHQVAGSSATNMEGSTAFLLPQLTGGLALELVIEGEDGTVGV</sequence>
<protein>
    <submittedName>
        <fullName evidence="2">Uncharacterized protein</fullName>
    </submittedName>
</protein>
<organism evidence="2 3">
    <name type="scientific">Scytalidium lignicola</name>
    <name type="common">Hyphomycete</name>
    <dbReference type="NCBI Taxonomy" id="5539"/>
    <lineage>
        <taxon>Eukaryota</taxon>
        <taxon>Fungi</taxon>
        <taxon>Dikarya</taxon>
        <taxon>Ascomycota</taxon>
        <taxon>Pezizomycotina</taxon>
        <taxon>Leotiomycetes</taxon>
        <taxon>Leotiomycetes incertae sedis</taxon>
        <taxon>Scytalidium</taxon>
    </lineage>
</organism>
<feature type="compositionally biased region" description="Basic and acidic residues" evidence="1">
    <location>
        <begin position="1"/>
        <end position="11"/>
    </location>
</feature>
<proteinExistence type="predicted"/>
<dbReference type="AlphaFoldDB" id="A0A3E2GW41"/>
<comment type="caution">
    <text evidence="2">The sequence shown here is derived from an EMBL/GenBank/DDBJ whole genome shotgun (WGS) entry which is preliminary data.</text>
</comment>
<gene>
    <name evidence="2" type="ORF">B7463_g11006</name>
</gene>
<accession>A0A3E2GW41</accession>
<keyword evidence="3" id="KW-1185">Reference proteome</keyword>
<reference evidence="2 3" key="1">
    <citation type="submission" date="2018-05" db="EMBL/GenBank/DDBJ databases">
        <title>Draft genome sequence of Scytalidium lignicola DSM 105466, a ubiquitous saprotrophic fungus.</title>
        <authorList>
            <person name="Buettner E."/>
            <person name="Gebauer A.M."/>
            <person name="Hofrichter M."/>
            <person name="Liers C."/>
            <person name="Kellner H."/>
        </authorList>
    </citation>
    <scope>NUCLEOTIDE SEQUENCE [LARGE SCALE GENOMIC DNA]</scope>
    <source>
        <strain evidence="2 3">DSM 105466</strain>
    </source>
</reference>
<evidence type="ECO:0000256" key="1">
    <source>
        <dbReference type="SAM" id="MobiDB-lite"/>
    </source>
</evidence>
<feature type="non-terminal residue" evidence="2">
    <location>
        <position position="1"/>
    </location>
</feature>
<evidence type="ECO:0000313" key="2">
    <source>
        <dbReference type="EMBL" id="RFU25326.1"/>
    </source>
</evidence>
<feature type="non-terminal residue" evidence="2">
    <location>
        <position position="63"/>
    </location>
</feature>
<evidence type="ECO:0000313" key="3">
    <source>
        <dbReference type="Proteomes" id="UP000258309"/>
    </source>
</evidence>
<dbReference type="Proteomes" id="UP000258309">
    <property type="component" value="Unassembled WGS sequence"/>
</dbReference>
<feature type="region of interest" description="Disordered" evidence="1">
    <location>
        <begin position="1"/>
        <end position="30"/>
    </location>
</feature>
<name>A0A3E2GW41_SCYLI</name>